<sequence length="154" mass="16751">MSDDVLSVIPADPHWQPEHPAAERAVALVTALTGGLGADTDVEIDVDWYDDPTVVDSAQNLERVGCPSCRATIDRAWWEDLVEAHEDGFPTLDVTVPCCGAATTLDRLDYDGPCGFARFEITVWNPETDALSEEQLASVAQALGHPVRQIRAHL</sequence>
<dbReference type="EMBL" id="CP034463">
    <property type="protein sequence ID" value="AZP19876.1"/>
    <property type="molecule type" value="Genomic_DNA"/>
</dbReference>
<protein>
    <submittedName>
        <fullName evidence="1">Uncharacterized protein</fullName>
    </submittedName>
</protein>
<dbReference type="AlphaFoldDB" id="A0A3Q9C5N9"/>
<evidence type="ECO:0000313" key="1">
    <source>
        <dbReference type="EMBL" id="AZP19876.1"/>
    </source>
</evidence>
<dbReference type="KEGG" id="saqu:EJC51_29670"/>
<keyword evidence="2" id="KW-1185">Reference proteome</keyword>
<proteinExistence type="predicted"/>
<organism evidence="1 2">
    <name type="scientific">Streptomyces aquilus</name>
    <dbReference type="NCBI Taxonomy" id="2548456"/>
    <lineage>
        <taxon>Bacteria</taxon>
        <taxon>Bacillati</taxon>
        <taxon>Actinomycetota</taxon>
        <taxon>Actinomycetes</taxon>
        <taxon>Kitasatosporales</taxon>
        <taxon>Streptomycetaceae</taxon>
        <taxon>Streptomyces</taxon>
    </lineage>
</organism>
<dbReference type="Proteomes" id="UP000280197">
    <property type="component" value="Chromosome"/>
</dbReference>
<reference evidence="1 2" key="1">
    <citation type="submission" date="2018-12" db="EMBL/GenBank/DDBJ databases">
        <authorList>
            <person name="Li K."/>
        </authorList>
    </citation>
    <scope>NUCLEOTIDE SEQUENCE [LARGE SCALE GENOMIC DNA]</scope>
    <source>
        <strain evidence="2">CR22</strain>
    </source>
</reference>
<evidence type="ECO:0000313" key="2">
    <source>
        <dbReference type="Proteomes" id="UP000280197"/>
    </source>
</evidence>
<dbReference type="RefSeq" id="WP_126273865.1">
    <property type="nucleotide sequence ID" value="NZ_CP034463.1"/>
</dbReference>
<accession>A0A3Q9C5N9</accession>
<gene>
    <name evidence="1" type="ORF">EJC51_29670</name>
</gene>
<name>A0A3Q9C5N9_9ACTN</name>